<proteinExistence type="inferred from homology"/>
<dbReference type="PRINTS" id="PR00380">
    <property type="entry name" value="KINESINHEAVY"/>
</dbReference>
<keyword evidence="5 8" id="KW-0175">Coiled coil</keyword>
<dbReference type="SUPFAM" id="SSF52540">
    <property type="entry name" value="P-loop containing nucleoside triphosphate hydrolases"/>
    <property type="match status" value="2"/>
</dbReference>
<dbReference type="GO" id="GO:0007018">
    <property type="term" value="P:microtubule-based movement"/>
    <property type="evidence" value="ECO:0007669"/>
    <property type="project" value="InterPro"/>
</dbReference>
<dbReference type="EMBL" id="SPHZ02000010">
    <property type="protein sequence ID" value="KAF0896796.1"/>
    <property type="molecule type" value="Genomic_DNA"/>
</dbReference>
<dbReference type="GO" id="GO:0005524">
    <property type="term" value="F:ATP binding"/>
    <property type="evidence" value="ECO:0007669"/>
    <property type="project" value="UniProtKB-UniRule"/>
</dbReference>
<dbReference type="InterPro" id="IPR036961">
    <property type="entry name" value="Kinesin_motor_dom_sf"/>
</dbReference>
<dbReference type="GO" id="GO:0005874">
    <property type="term" value="C:microtubule"/>
    <property type="evidence" value="ECO:0007669"/>
    <property type="project" value="UniProtKB-KW"/>
</dbReference>
<evidence type="ECO:0000256" key="1">
    <source>
        <dbReference type="ARBA" id="ARBA00010899"/>
    </source>
</evidence>
<dbReference type="OrthoDB" id="3176171at2759"/>
<feature type="signal peptide" evidence="9">
    <location>
        <begin position="1"/>
        <end position="17"/>
    </location>
</feature>
<dbReference type="InterPro" id="IPR027417">
    <property type="entry name" value="P-loop_NTPase"/>
</dbReference>
<comment type="similarity">
    <text evidence="1">Belongs to the TRAFAC class myosin-kinesin ATPase superfamily. Kinesin family. KIN-14 subfamily.</text>
</comment>
<feature type="coiled-coil region" evidence="8">
    <location>
        <begin position="123"/>
        <end position="150"/>
    </location>
</feature>
<organism evidence="11 12">
    <name type="scientific">Oryza meyeriana var. granulata</name>
    <dbReference type="NCBI Taxonomy" id="110450"/>
    <lineage>
        <taxon>Eukaryota</taxon>
        <taxon>Viridiplantae</taxon>
        <taxon>Streptophyta</taxon>
        <taxon>Embryophyta</taxon>
        <taxon>Tracheophyta</taxon>
        <taxon>Spermatophyta</taxon>
        <taxon>Magnoliopsida</taxon>
        <taxon>Liliopsida</taxon>
        <taxon>Poales</taxon>
        <taxon>Poaceae</taxon>
        <taxon>BOP clade</taxon>
        <taxon>Oryzoideae</taxon>
        <taxon>Oryzeae</taxon>
        <taxon>Oryzinae</taxon>
        <taxon>Oryza</taxon>
        <taxon>Oryza meyeriana</taxon>
    </lineage>
</organism>
<reference evidence="11 12" key="1">
    <citation type="submission" date="2019-11" db="EMBL/GenBank/DDBJ databases">
        <title>Whole genome sequence of Oryza granulata.</title>
        <authorList>
            <person name="Li W."/>
        </authorList>
    </citation>
    <scope>NUCLEOTIDE SEQUENCE [LARGE SCALE GENOMIC DNA]</scope>
    <source>
        <strain evidence="12">cv. Menghai</strain>
        <tissue evidence="11">Leaf</tissue>
    </source>
</reference>
<keyword evidence="9" id="KW-0732">Signal</keyword>
<evidence type="ECO:0000313" key="11">
    <source>
        <dbReference type="EMBL" id="KAF0896796.1"/>
    </source>
</evidence>
<feature type="coiled-coil region" evidence="8">
    <location>
        <begin position="746"/>
        <end position="773"/>
    </location>
</feature>
<evidence type="ECO:0000256" key="5">
    <source>
        <dbReference type="ARBA" id="ARBA00023054"/>
    </source>
</evidence>
<evidence type="ECO:0000256" key="7">
    <source>
        <dbReference type="PROSITE-ProRule" id="PRU00283"/>
    </source>
</evidence>
<accession>A0A6G1C9M8</accession>
<dbReference type="FunFam" id="3.40.850.10:FF:000074">
    <property type="entry name" value="p-loop containing nucleoside triphosphate hydrolase superfamily protein"/>
    <property type="match status" value="1"/>
</dbReference>
<dbReference type="AlphaFoldDB" id="A0A6G1C9M8"/>
<evidence type="ECO:0000256" key="3">
    <source>
        <dbReference type="ARBA" id="ARBA00022741"/>
    </source>
</evidence>
<evidence type="ECO:0000256" key="9">
    <source>
        <dbReference type="SAM" id="SignalP"/>
    </source>
</evidence>
<dbReference type="InterPro" id="IPR027640">
    <property type="entry name" value="Kinesin-like_fam"/>
</dbReference>
<feature type="binding site" evidence="7">
    <location>
        <begin position="242"/>
        <end position="249"/>
    </location>
    <ligand>
        <name>ATP</name>
        <dbReference type="ChEBI" id="CHEBI:30616"/>
    </ligand>
</feature>
<feature type="non-terminal residue" evidence="11">
    <location>
        <position position="1"/>
    </location>
</feature>
<dbReference type="PANTHER" id="PTHR47972">
    <property type="entry name" value="KINESIN-LIKE PROTEIN KLP-3"/>
    <property type="match status" value="1"/>
</dbReference>
<sequence>ILSYSLLSFLLTVLALALDQEYPVSQGEKEGQVHEAAGFLLKEFWKNRLRIKRSSRCNNHKFQWGEKADEALHWQVERLLLLESAPLKKNGCSFCCMEKKTMEGHVIVPLENLSLELPNGGIMLNHDKDISALQEEISALRSRQRHLDHRRQEALDKLIDLKGSIRVFCRVRPSISTNNFMTKSPVAVEQEKIVVRAVGIKKEFSVDRVFDQESTQEDVFQEVKPILRSALDGHNVCILAYGQTGTGKTYTMEGNNGKLGIVPRVIQELFSHASQDSSSTYSFSISMLEVYMGTVRDLLAPRQPLFRSTECNTSSIISILATKSGAVEVEGLTDVAIQDLKKANQWYCRGRRARSTSWTNVNDVSSRSHCLTRITIKRSSGGATEEVSKLWLVDLGGSERLLKTGASGLTMDEGKAINLSLSALGDVIAALRRKRSHVPYRNSKLTQILSDSLGDGSKVLMVVHISPSDDDIGETVCSLSFAKRARSIESSKELSEDIKKLKQKRIAELDKEICDAEEELKDLNEQIRRAETSLEERKKLSSSVCQALSDEKGSPRSTLVVVGHIDSAESPQATEKTKSRVSHGSVPHFMSSTVCSRQRHSAASHSASKPRLTKLVTKYPAELSGSQFFSYSSCKNAAKASVGAPTEGKLHFPASSESSFASAQEKDNTLFLKGKRKDKFTKQQFQWGEKADEALHWQVERLLLLESAPLKKNGCSFCCMEKKTMEGHVIVPLENLSLELPNGGIMLNHDKDISALQEEISALRSRQRHLDHRRQEALDKLIDLKEDVFQEVKPILRSALDGHNVCILAYGQTGTGKTYTMEGNNGKLGIVPRVIQELFSHASQDSSSTYSFSISMLEVYMGTVRDLLAPRQPLFRSTECNTSSIISILATKSGAVEVEGLTDVAIQDLKKANQWYCRGRRARLTRITIKRSSGGATEEVSKLWLVDLGGSERLLKTGASGLTMDEGKAINLSLSALGDVIAALRRKRSHVPYRKYYKDFPSSQFRFRRSNDALRGPVLLSTFL</sequence>
<evidence type="ECO:0000256" key="8">
    <source>
        <dbReference type="SAM" id="Coils"/>
    </source>
</evidence>
<keyword evidence="4 7" id="KW-0067">ATP-binding</keyword>
<evidence type="ECO:0000256" key="4">
    <source>
        <dbReference type="ARBA" id="ARBA00022840"/>
    </source>
</evidence>
<dbReference type="PROSITE" id="PS50067">
    <property type="entry name" value="KINESIN_MOTOR_2"/>
    <property type="match status" value="2"/>
</dbReference>
<dbReference type="SMART" id="SM00129">
    <property type="entry name" value="KISc"/>
    <property type="match status" value="2"/>
</dbReference>
<comment type="caution">
    <text evidence="11">The sequence shown here is derived from an EMBL/GenBank/DDBJ whole genome shotgun (WGS) entry which is preliminary data.</text>
</comment>
<evidence type="ECO:0000256" key="6">
    <source>
        <dbReference type="ARBA" id="ARBA00023175"/>
    </source>
</evidence>
<feature type="domain" description="Kinesin motor" evidence="10">
    <location>
        <begin position="164"/>
        <end position="488"/>
    </location>
</feature>
<feature type="binding site" evidence="7">
    <location>
        <begin position="811"/>
        <end position="818"/>
    </location>
    <ligand>
        <name>ATP</name>
        <dbReference type="ChEBI" id="CHEBI:30616"/>
    </ligand>
</feature>
<dbReference type="Pfam" id="PF00225">
    <property type="entry name" value="Kinesin"/>
    <property type="match status" value="2"/>
</dbReference>
<keyword evidence="12" id="KW-1185">Reference proteome</keyword>
<dbReference type="InterPro" id="IPR001752">
    <property type="entry name" value="Kinesin_motor_dom"/>
</dbReference>
<dbReference type="Gene3D" id="3.40.850.10">
    <property type="entry name" value="Kinesin motor domain"/>
    <property type="match status" value="2"/>
</dbReference>
<dbReference type="GO" id="GO:0003777">
    <property type="term" value="F:microtubule motor activity"/>
    <property type="evidence" value="ECO:0007669"/>
    <property type="project" value="InterPro"/>
</dbReference>
<feature type="chain" id="PRO_5026192017" description="Kinesin motor domain-containing protein" evidence="9">
    <location>
        <begin position="18"/>
        <end position="1024"/>
    </location>
</feature>
<keyword evidence="3 7" id="KW-0547">Nucleotide-binding</keyword>
<gene>
    <name evidence="11" type="ORF">E2562_028094</name>
</gene>
<evidence type="ECO:0000313" key="12">
    <source>
        <dbReference type="Proteomes" id="UP000479710"/>
    </source>
</evidence>
<keyword evidence="2" id="KW-0493">Microtubule</keyword>
<evidence type="ECO:0000256" key="2">
    <source>
        <dbReference type="ARBA" id="ARBA00022701"/>
    </source>
</evidence>
<feature type="domain" description="Kinesin motor" evidence="10">
    <location>
        <begin position="792"/>
        <end position="1024"/>
    </location>
</feature>
<protein>
    <recommendedName>
        <fullName evidence="10">Kinesin motor domain-containing protein</fullName>
    </recommendedName>
</protein>
<dbReference type="Proteomes" id="UP000479710">
    <property type="component" value="Unassembled WGS sequence"/>
</dbReference>
<name>A0A6G1C9M8_9ORYZ</name>
<keyword evidence="6 7" id="KW-0505">Motor protein</keyword>
<dbReference type="PANTHER" id="PTHR47972:SF9">
    <property type="entry name" value="KINESIN-LIKE PROTEIN KIN-14U"/>
    <property type="match status" value="1"/>
</dbReference>
<feature type="coiled-coil region" evidence="8">
    <location>
        <begin position="484"/>
        <end position="540"/>
    </location>
</feature>
<evidence type="ECO:0000259" key="10">
    <source>
        <dbReference type="PROSITE" id="PS50067"/>
    </source>
</evidence>
<dbReference type="GO" id="GO:0008017">
    <property type="term" value="F:microtubule binding"/>
    <property type="evidence" value="ECO:0007669"/>
    <property type="project" value="InterPro"/>
</dbReference>